<keyword evidence="5" id="KW-0560">Oxidoreductase</keyword>
<evidence type="ECO:0000256" key="2">
    <source>
        <dbReference type="ARBA" id="ARBA00005466"/>
    </source>
</evidence>
<evidence type="ECO:0000256" key="1">
    <source>
        <dbReference type="ARBA" id="ARBA00001974"/>
    </source>
</evidence>
<dbReference type="EMBL" id="FQVN01000012">
    <property type="protein sequence ID" value="SHG69423.1"/>
    <property type="molecule type" value="Genomic_DNA"/>
</dbReference>
<dbReference type="AlphaFoldDB" id="A0A1M5LYE9"/>
<dbReference type="GO" id="GO:0071949">
    <property type="term" value="F:FAD binding"/>
    <property type="evidence" value="ECO:0007669"/>
    <property type="project" value="InterPro"/>
</dbReference>
<keyword evidence="3" id="KW-0285">Flavoprotein</keyword>
<dbReference type="InterPro" id="IPR016169">
    <property type="entry name" value="FAD-bd_PCMH_sub2"/>
</dbReference>
<evidence type="ECO:0000313" key="7">
    <source>
        <dbReference type="EMBL" id="SHG69423.1"/>
    </source>
</evidence>
<dbReference type="Gene3D" id="3.30.43.10">
    <property type="entry name" value="Uridine Diphospho-n-acetylenolpyruvylglucosamine Reductase, domain 2"/>
    <property type="match status" value="1"/>
</dbReference>
<dbReference type="SUPFAM" id="SSF56176">
    <property type="entry name" value="FAD-binding/transporter-associated domain-like"/>
    <property type="match status" value="1"/>
</dbReference>
<dbReference type="InterPro" id="IPR016166">
    <property type="entry name" value="FAD-bd_PCMH"/>
</dbReference>
<dbReference type="Gene3D" id="3.30.465.10">
    <property type="match status" value="1"/>
</dbReference>
<gene>
    <name evidence="7" type="ORF">SAMN05444320_11287</name>
</gene>
<comment type="cofactor">
    <cofactor evidence="1">
        <name>FAD</name>
        <dbReference type="ChEBI" id="CHEBI:57692"/>
    </cofactor>
</comment>
<organism evidence="7 8">
    <name type="scientific">Streptoalloteichus hindustanus</name>
    <dbReference type="NCBI Taxonomy" id="2017"/>
    <lineage>
        <taxon>Bacteria</taxon>
        <taxon>Bacillati</taxon>
        <taxon>Actinomycetota</taxon>
        <taxon>Actinomycetes</taxon>
        <taxon>Pseudonocardiales</taxon>
        <taxon>Pseudonocardiaceae</taxon>
        <taxon>Streptoalloteichus</taxon>
    </lineage>
</organism>
<feature type="domain" description="FAD-binding PCMH-type" evidence="6">
    <location>
        <begin position="38"/>
        <end position="207"/>
    </location>
</feature>
<dbReference type="PANTHER" id="PTHR42973:SF39">
    <property type="entry name" value="FAD-BINDING PCMH-TYPE DOMAIN-CONTAINING PROTEIN"/>
    <property type="match status" value="1"/>
</dbReference>
<dbReference type="Proteomes" id="UP000184501">
    <property type="component" value="Unassembled WGS sequence"/>
</dbReference>
<dbReference type="Pfam" id="PF01565">
    <property type="entry name" value="FAD_binding_4"/>
    <property type="match status" value="1"/>
</dbReference>
<dbReference type="InterPro" id="IPR036318">
    <property type="entry name" value="FAD-bd_PCMH-like_sf"/>
</dbReference>
<dbReference type="Pfam" id="PF08031">
    <property type="entry name" value="BBE"/>
    <property type="match status" value="1"/>
</dbReference>
<comment type="similarity">
    <text evidence="2">Belongs to the oxygen-dependent FAD-linked oxidoreductase family.</text>
</comment>
<dbReference type="PROSITE" id="PS51387">
    <property type="entry name" value="FAD_PCMH"/>
    <property type="match status" value="1"/>
</dbReference>
<dbReference type="RefSeq" id="WP_083960238.1">
    <property type="nucleotide sequence ID" value="NZ_FQVN01000012.1"/>
</dbReference>
<keyword evidence="4" id="KW-0274">FAD</keyword>
<protein>
    <submittedName>
        <fullName evidence="7">FAD/FMN-containing dehydrogenase</fullName>
    </submittedName>
</protein>
<dbReference type="Gene3D" id="3.40.462.20">
    <property type="match status" value="1"/>
</dbReference>
<evidence type="ECO:0000256" key="4">
    <source>
        <dbReference type="ARBA" id="ARBA00022827"/>
    </source>
</evidence>
<evidence type="ECO:0000256" key="3">
    <source>
        <dbReference type="ARBA" id="ARBA00022630"/>
    </source>
</evidence>
<dbReference type="OrthoDB" id="9775082at2"/>
<evidence type="ECO:0000313" key="8">
    <source>
        <dbReference type="Proteomes" id="UP000184501"/>
    </source>
</evidence>
<keyword evidence="8" id="KW-1185">Reference proteome</keyword>
<dbReference type="InterPro" id="IPR012951">
    <property type="entry name" value="BBE"/>
</dbReference>
<reference evidence="7 8" key="1">
    <citation type="submission" date="2016-11" db="EMBL/GenBank/DDBJ databases">
        <authorList>
            <person name="Jaros S."/>
            <person name="Januszkiewicz K."/>
            <person name="Wedrychowicz H."/>
        </authorList>
    </citation>
    <scope>NUCLEOTIDE SEQUENCE [LARGE SCALE GENOMIC DNA]</scope>
    <source>
        <strain evidence="7 8">DSM 44523</strain>
    </source>
</reference>
<dbReference type="InterPro" id="IPR016167">
    <property type="entry name" value="FAD-bd_PCMH_sub1"/>
</dbReference>
<dbReference type="STRING" id="2017.SAMN05444320_11287"/>
<accession>A0A1M5LYE9</accession>
<evidence type="ECO:0000259" key="6">
    <source>
        <dbReference type="PROSITE" id="PS51387"/>
    </source>
</evidence>
<dbReference type="InterPro" id="IPR006094">
    <property type="entry name" value="Oxid_FAD_bind_N"/>
</dbReference>
<evidence type="ECO:0000256" key="5">
    <source>
        <dbReference type="ARBA" id="ARBA00023002"/>
    </source>
</evidence>
<dbReference type="GO" id="GO:0016491">
    <property type="term" value="F:oxidoreductase activity"/>
    <property type="evidence" value="ECO:0007669"/>
    <property type="project" value="UniProtKB-KW"/>
</dbReference>
<name>A0A1M5LYE9_STRHI</name>
<proteinExistence type="inferred from homology"/>
<dbReference type="InterPro" id="IPR050416">
    <property type="entry name" value="FAD-linked_Oxidoreductase"/>
</dbReference>
<sequence>MATPNPDWGALRRSLDGELVLPGDDGYDAARQVALRQFDEIRPRAVVLCETTADVRAAVAFLRATGLRCVPRSGGHSNAGYTAGPGVVVDLSRMDRVELADGVLRAEAGAQLVDVYDRTLRENLAVPAGWCATVALGGLAQGGGIGLECRAHGLTVDHVLSATVVLADGRVVECDAERHPDLFWALRGGGGGNFGIVTEFTFRPVPVPRDVVSYTLVWPWAVAEDVVDAWQRWAPDAPDELAAVLNVGMPDAAEGRQPRLRAAGVWFGDPADLPPLFDRLVERVGTEPADSTILPRSYRSALMTWFDCDGFSVAECHTVGHNPLAKLSRYAFALARGNFVESVLPREGVRALLDAFDRGRCAGQARDLDLIAFGGAANRVPPDATAFAHRTHRFYAGYSTGMDPRVTDEGRRAGEQWIDGCFQALRRWGSGHAYQNFVDPKLPNWQHAYYGANYPRLRRVKAAYDPEGFFRLPQSIELP</sequence>
<dbReference type="PANTHER" id="PTHR42973">
    <property type="entry name" value="BINDING OXIDOREDUCTASE, PUTATIVE (AFU_ORTHOLOGUE AFUA_1G17690)-RELATED"/>
    <property type="match status" value="1"/>
</dbReference>